<evidence type="ECO:0000256" key="6">
    <source>
        <dbReference type="ARBA" id="ARBA00022840"/>
    </source>
</evidence>
<keyword evidence="7" id="KW-0829">Tyrosine-protein kinase</keyword>
<evidence type="ECO:0000256" key="5">
    <source>
        <dbReference type="ARBA" id="ARBA00022777"/>
    </source>
</evidence>
<dbReference type="InterPro" id="IPR027417">
    <property type="entry name" value="P-loop_NTPase"/>
</dbReference>
<dbReference type="PANTHER" id="PTHR32309:SF13">
    <property type="entry name" value="FERRIC ENTEROBACTIN TRANSPORT PROTEIN FEPE"/>
    <property type="match status" value="1"/>
</dbReference>
<reference evidence="12 13" key="1">
    <citation type="submission" date="2014-11" db="EMBL/GenBank/DDBJ databases">
        <title>Draft Genome Sequence of Brevibacterium linens AE038-8.</title>
        <authorList>
            <person name="Maizel D."/>
            <person name="Utturkar S.M."/>
            <person name="Brown S.D."/>
            <person name="Ferrero M."/>
            <person name="Rosen B.P."/>
        </authorList>
    </citation>
    <scope>NUCLEOTIDE SEQUENCE [LARGE SCALE GENOMIC DNA]</scope>
    <source>
        <strain evidence="12 13">AE038-8</strain>
    </source>
</reference>
<keyword evidence="10" id="KW-0472">Membrane</keyword>
<keyword evidence="4" id="KW-0547">Nucleotide-binding</keyword>
<dbReference type="EMBL" id="JTJZ01000022">
    <property type="protein sequence ID" value="KHS51266.1"/>
    <property type="molecule type" value="Genomic_DNA"/>
</dbReference>
<comment type="similarity">
    <text evidence="1">Belongs to the CpsD/CapB family.</text>
</comment>
<comment type="catalytic activity">
    <reaction evidence="8">
        <text>L-tyrosyl-[protein] + ATP = O-phospho-L-tyrosyl-[protein] + ADP + H(+)</text>
        <dbReference type="Rhea" id="RHEA:10596"/>
        <dbReference type="Rhea" id="RHEA-COMP:10136"/>
        <dbReference type="Rhea" id="RHEA-COMP:20101"/>
        <dbReference type="ChEBI" id="CHEBI:15378"/>
        <dbReference type="ChEBI" id="CHEBI:30616"/>
        <dbReference type="ChEBI" id="CHEBI:46858"/>
        <dbReference type="ChEBI" id="CHEBI:61978"/>
        <dbReference type="ChEBI" id="CHEBI:456216"/>
        <dbReference type="EC" id="2.7.10.2"/>
    </reaction>
</comment>
<dbReference type="AlphaFoldDB" id="A0A0B8ZYB5"/>
<dbReference type="GO" id="GO:0004715">
    <property type="term" value="F:non-membrane spanning protein tyrosine kinase activity"/>
    <property type="evidence" value="ECO:0007669"/>
    <property type="project" value="UniProtKB-EC"/>
</dbReference>
<evidence type="ECO:0000256" key="10">
    <source>
        <dbReference type="SAM" id="Phobius"/>
    </source>
</evidence>
<dbReference type="NCBIfam" id="TIGR01007">
    <property type="entry name" value="eps_fam"/>
    <property type="match status" value="1"/>
</dbReference>
<dbReference type="GO" id="GO:0005886">
    <property type="term" value="C:plasma membrane"/>
    <property type="evidence" value="ECO:0007669"/>
    <property type="project" value="UniProtKB-ARBA"/>
</dbReference>
<evidence type="ECO:0000256" key="4">
    <source>
        <dbReference type="ARBA" id="ARBA00022741"/>
    </source>
</evidence>
<dbReference type="PANTHER" id="PTHR32309">
    <property type="entry name" value="TYROSINE-PROTEIN KINASE"/>
    <property type="match status" value="1"/>
</dbReference>
<dbReference type="EC" id="2.7.10.2" evidence="2"/>
<keyword evidence="5" id="KW-0418">Kinase</keyword>
<evidence type="ECO:0000256" key="1">
    <source>
        <dbReference type="ARBA" id="ARBA00007316"/>
    </source>
</evidence>
<dbReference type="GO" id="GO:0005524">
    <property type="term" value="F:ATP binding"/>
    <property type="evidence" value="ECO:0007669"/>
    <property type="project" value="UniProtKB-KW"/>
</dbReference>
<dbReference type="FunFam" id="3.40.50.300:FF:000527">
    <property type="entry name" value="Tyrosine-protein kinase etk"/>
    <property type="match status" value="1"/>
</dbReference>
<dbReference type="InterPro" id="IPR050445">
    <property type="entry name" value="Bact_polysacc_biosynth/exp"/>
</dbReference>
<keyword evidence="6" id="KW-0067">ATP-binding</keyword>
<organism evidence="12 13">
    <name type="scientific">Brevibacterium linens</name>
    <dbReference type="NCBI Taxonomy" id="1703"/>
    <lineage>
        <taxon>Bacteria</taxon>
        <taxon>Bacillati</taxon>
        <taxon>Actinomycetota</taxon>
        <taxon>Actinomycetes</taxon>
        <taxon>Micrococcales</taxon>
        <taxon>Brevibacteriaceae</taxon>
        <taxon>Brevibacterium</taxon>
    </lineage>
</organism>
<evidence type="ECO:0000256" key="7">
    <source>
        <dbReference type="ARBA" id="ARBA00023137"/>
    </source>
</evidence>
<evidence type="ECO:0000256" key="8">
    <source>
        <dbReference type="ARBA" id="ARBA00051245"/>
    </source>
</evidence>
<feature type="domain" description="AAA" evidence="11">
    <location>
        <begin position="270"/>
        <end position="420"/>
    </location>
</feature>
<dbReference type="OrthoDB" id="9812433at2"/>
<feature type="compositionally biased region" description="Polar residues" evidence="9">
    <location>
        <begin position="438"/>
        <end position="449"/>
    </location>
</feature>
<keyword evidence="13" id="KW-1185">Reference proteome</keyword>
<feature type="transmembrane region" description="Helical" evidence="10">
    <location>
        <begin position="175"/>
        <end position="192"/>
    </location>
</feature>
<dbReference type="InterPro" id="IPR025669">
    <property type="entry name" value="AAA_dom"/>
</dbReference>
<protein>
    <recommendedName>
        <fullName evidence="2">non-specific protein-tyrosine kinase</fullName>
        <ecNumber evidence="2">2.7.10.2</ecNumber>
    </recommendedName>
</protein>
<dbReference type="Proteomes" id="UP000031488">
    <property type="component" value="Unassembled WGS sequence"/>
</dbReference>
<name>A0A0B8ZYB5_BRELN</name>
<keyword evidence="3 12" id="KW-0808">Transferase</keyword>
<accession>A0A0B8ZYB5</accession>
<evidence type="ECO:0000313" key="12">
    <source>
        <dbReference type="EMBL" id="KHS51266.1"/>
    </source>
</evidence>
<evidence type="ECO:0000256" key="2">
    <source>
        <dbReference type="ARBA" id="ARBA00011903"/>
    </source>
</evidence>
<feature type="transmembrane region" description="Helical" evidence="10">
    <location>
        <begin position="14"/>
        <end position="34"/>
    </location>
</feature>
<comment type="caution">
    <text evidence="12">The sequence shown here is derived from an EMBL/GenBank/DDBJ whole genome shotgun (WGS) entry which is preliminary data.</text>
</comment>
<dbReference type="GO" id="GO:0042802">
    <property type="term" value="F:identical protein binding"/>
    <property type="evidence" value="ECO:0007669"/>
    <property type="project" value="UniProtKB-ARBA"/>
</dbReference>
<feature type="compositionally biased region" description="Basic and acidic residues" evidence="9">
    <location>
        <begin position="450"/>
        <end position="469"/>
    </location>
</feature>
<dbReference type="Gene3D" id="3.40.50.300">
    <property type="entry name" value="P-loop containing nucleotide triphosphate hydrolases"/>
    <property type="match status" value="1"/>
</dbReference>
<gene>
    <name evidence="12" type="ORF">AE0388_3338</name>
</gene>
<dbReference type="SUPFAM" id="SSF52540">
    <property type="entry name" value="P-loop containing nucleoside triphosphate hydrolases"/>
    <property type="match status" value="1"/>
</dbReference>
<dbReference type="Pfam" id="PF13614">
    <property type="entry name" value="AAA_31"/>
    <property type="match status" value="1"/>
</dbReference>
<sequence length="516" mass="55029">MIVQHYLTILRERWVYALSTAFIVIAGVAGFTALQTPVYESSANVFVRTDPGNSVTDRSAAADYARQQIDTYADLVTTPIVLDSAIRSLDLDIDAGQLADSVSADVPEDTLLISITARAGGSEESAKLANAVAESLQEQVADLETTSGKATVQLTVVTPATAPRVPASPNLTQNFVLGLIAAILAGMLAAVLRDRLDNKVRKADDIEQLTDAAVIGTVPLISAGENHVFVSEHGSQNVQAEPYRELRSNLRFLEPRRKSRSLLVTSSVKGEGKSVTSINLASALARGGERVLLVDADLRDPSVHRYLGIEGGAGLSTVLIGDTELKDVVQPMELANLAILASGPIPPNPAELLDSEQMTVFLEEAAKQYDVVVLDSAPVLAATDAVAMATRVSGTVFVARNGVVRRTQITQALRKIQLVQARLLGIVLNGVPRTSGTAYSQTYGSSYDPRSTRKEPDTWAHSAEPETSHSKQLAVRQSAAPPVSDREIPLSVSDSSLRPDPGRRSVFPGIWAISND</sequence>
<dbReference type="CDD" id="cd05387">
    <property type="entry name" value="BY-kinase"/>
    <property type="match status" value="1"/>
</dbReference>
<proteinExistence type="inferred from homology"/>
<dbReference type="RefSeq" id="WP_052240193.1">
    <property type="nucleotide sequence ID" value="NZ_JTJZ01000022.1"/>
</dbReference>
<dbReference type="PATRIC" id="fig|1703.6.peg.3297"/>
<feature type="region of interest" description="Disordered" evidence="9">
    <location>
        <begin position="438"/>
        <end position="516"/>
    </location>
</feature>
<dbReference type="InterPro" id="IPR005702">
    <property type="entry name" value="Wzc-like_C"/>
</dbReference>
<evidence type="ECO:0000256" key="3">
    <source>
        <dbReference type="ARBA" id="ARBA00022679"/>
    </source>
</evidence>
<evidence type="ECO:0000256" key="9">
    <source>
        <dbReference type="SAM" id="MobiDB-lite"/>
    </source>
</evidence>
<keyword evidence="10" id="KW-1133">Transmembrane helix</keyword>
<evidence type="ECO:0000313" key="13">
    <source>
        <dbReference type="Proteomes" id="UP000031488"/>
    </source>
</evidence>
<keyword evidence="10" id="KW-0812">Transmembrane</keyword>
<evidence type="ECO:0000259" key="11">
    <source>
        <dbReference type="Pfam" id="PF13614"/>
    </source>
</evidence>